<evidence type="ECO:0000313" key="3">
    <source>
        <dbReference type="EMBL" id="EKF26393.1"/>
    </source>
</evidence>
<feature type="region of interest" description="Disordered" evidence="1">
    <location>
        <begin position="187"/>
        <end position="210"/>
    </location>
</feature>
<keyword evidence="4" id="KW-1185">Reference proteome</keyword>
<dbReference type="InterPro" id="IPR036278">
    <property type="entry name" value="Sialidase_sf"/>
</dbReference>
<feature type="domain" description="Sialidase" evidence="2">
    <location>
        <begin position="26"/>
        <end position="210"/>
    </location>
</feature>
<organism evidence="3 4">
    <name type="scientific">Trypanosoma cruzi marinkellei</name>
    <dbReference type="NCBI Taxonomy" id="85056"/>
    <lineage>
        <taxon>Eukaryota</taxon>
        <taxon>Discoba</taxon>
        <taxon>Euglenozoa</taxon>
        <taxon>Kinetoplastea</taxon>
        <taxon>Metakinetoplastina</taxon>
        <taxon>Trypanosomatida</taxon>
        <taxon>Trypanosomatidae</taxon>
        <taxon>Trypanosoma</taxon>
        <taxon>Schizotrypanum</taxon>
    </lineage>
</organism>
<name>K2LUF8_TRYCR</name>
<dbReference type="CDD" id="cd15482">
    <property type="entry name" value="Sialidase_non-viral"/>
    <property type="match status" value="1"/>
</dbReference>
<dbReference type="SUPFAM" id="SSF50939">
    <property type="entry name" value="Sialidases"/>
    <property type="match status" value="1"/>
</dbReference>
<dbReference type="Proteomes" id="UP000007350">
    <property type="component" value="Unassembled WGS sequence"/>
</dbReference>
<gene>
    <name evidence="3" type="ORF">MOQ_009915</name>
</gene>
<evidence type="ECO:0000259" key="2">
    <source>
        <dbReference type="Pfam" id="PF13859"/>
    </source>
</evidence>
<sequence>TNVFTGIALELLKLTDKQSKELAATEMKTQVLVECPSHKRNCASNNADQAASASEEKVHVSRPTTVVQGSEIYILLGNYSFPVTDPEADVFQWGFLLAMGTVRNNEDSTKMIHWNDTYVLPWISFEEQYESLTGLIGSGGSGVKMKDGTLVLPVEATRKVGKETKRDGAGEGGKTVSLILYSSKDTEDAKLSKGTSADGCGDPSVVEWKD</sequence>
<evidence type="ECO:0000256" key="1">
    <source>
        <dbReference type="SAM" id="MobiDB-lite"/>
    </source>
</evidence>
<dbReference type="Pfam" id="PF13859">
    <property type="entry name" value="BNR_3"/>
    <property type="match status" value="1"/>
</dbReference>
<protein>
    <submittedName>
        <fullName evidence="3">Trans-sialidase, putative</fullName>
    </submittedName>
</protein>
<feature type="non-terminal residue" evidence="3">
    <location>
        <position position="210"/>
    </location>
</feature>
<dbReference type="InterPro" id="IPR011040">
    <property type="entry name" value="Sialidase"/>
</dbReference>
<dbReference type="AlphaFoldDB" id="K2LUF8"/>
<comment type="caution">
    <text evidence="3">The sequence shown here is derived from an EMBL/GenBank/DDBJ whole genome shotgun (WGS) entry which is preliminary data.</text>
</comment>
<accession>K2LUF8</accession>
<dbReference type="Gene3D" id="2.120.10.10">
    <property type="match status" value="1"/>
</dbReference>
<proteinExistence type="predicted"/>
<feature type="non-terminal residue" evidence="3">
    <location>
        <position position="1"/>
    </location>
</feature>
<dbReference type="EMBL" id="AHKC01020910">
    <property type="protein sequence ID" value="EKF26393.1"/>
    <property type="molecule type" value="Genomic_DNA"/>
</dbReference>
<reference evidence="3 4" key="1">
    <citation type="journal article" date="2012" name="BMC Genomics">
        <title>Comparative genomic analysis of human infective Trypanosoma cruzi lineages with the bat-restricted subspecies T. cruzi marinkellei.</title>
        <authorList>
            <person name="Franzen O."/>
            <person name="Talavera-Lopez C."/>
            <person name="Ochaya S."/>
            <person name="Butler C.E."/>
            <person name="Messenger L.A."/>
            <person name="Lewis M.D."/>
            <person name="Llewellyn M.S."/>
            <person name="Marinkelle C.J."/>
            <person name="Tyler K.M."/>
            <person name="Miles M.A."/>
            <person name="Andersson B."/>
        </authorList>
    </citation>
    <scope>NUCLEOTIDE SEQUENCE [LARGE SCALE GENOMIC DNA]</scope>
    <source>
        <strain evidence="3 4">B7</strain>
    </source>
</reference>
<evidence type="ECO:0000313" key="4">
    <source>
        <dbReference type="Proteomes" id="UP000007350"/>
    </source>
</evidence>